<keyword evidence="1" id="KW-0542">Nucleomorph</keyword>
<proteinExistence type="predicted"/>
<reference evidence="1" key="1">
    <citation type="journal article" date="2015" name="Genome Biol. Evol.">
        <title>Nucleomorph Genome Sequences of Two Chlorarachniophytes, Amorphochlora amoebiformis and Lotharella vacuolata.</title>
        <authorList>
            <person name="Suzuki S."/>
            <person name="Shirato S."/>
            <person name="Hirakawa Y."/>
            <person name="Ishida K."/>
        </authorList>
    </citation>
    <scope>NUCLEOTIDE SEQUENCE</scope>
    <source>
        <strain evidence="1">CCMP240</strain>
    </source>
</reference>
<evidence type="ECO:0000313" key="1">
    <source>
        <dbReference type="EMBL" id="BAS01582.1"/>
    </source>
</evidence>
<geneLocation type="nucleomorph" evidence="1"/>
<dbReference type="AlphaFoldDB" id="A0A0H5BL48"/>
<name>A0A0H5BL48_9EUKA</name>
<accession>A0A0H5BL48</accession>
<organism evidence="1">
    <name type="scientific">Lotharella vacuolata</name>
    <dbReference type="NCBI Taxonomy" id="74820"/>
    <lineage>
        <taxon>Eukaryota</taxon>
        <taxon>Sar</taxon>
        <taxon>Rhizaria</taxon>
        <taxon>Cercozoa</taxon>
        <taxon>Chlorarachniophyceae</taxon>
        <taxon>Lotharella</taxon>
    </lineage>
</organism>
<protein>
    <submittedName>
        <fullName evidence="1">Uncharacterized protein</fullName>
    </submittedName>
</protein>
<dbReference type="EMBL" id="AB996600">
    <property type="protein sequence ID" value="BAS01582.1"/>
    <property type="molecule type" value="Genomic_DNA"/>
</dbReference>
<sequence length="94" mass="11401">MLLVDIKLLVLFNMSYTDELIIFLNKAFKKKMSHNFIKYKYNNSKIFIYNCKNSIRVKKILNKFLYSKALGFFIAVIYKTKKINLRFRKINNYI</sequence>